<feature type="transmembrane region" description="Helical" evidence="1">
    <location>
        <begin position="79"/>
        <end position="99"/>
    </location>
</feature>
<dbReference type="RefSeq" id="WP_198684596.1">
    <property type="nucleotide sequence ID" value="NZ_JAEIJD010000001.1"/>
</dbReference>
<keyword evidence="3" id="KW-1185">Reference proteome</keyword>
<keyword evidence="1" id="KW-0812">Transmembrane</keyword>
<proteinExistence type="predicted"/>
<protein>
    <submittedName>
        <fullName evidence="2">Uncharacterized protein</fullName>
    </submittedName>
</protein>
<keyword evidence="1" id="KW-0472">Membrane</keyword>
<dbReference type="Proteomes" id="UP000613255">
    <property type="component" value="Unassembled WGS sequence"/>
</dbReference>
<dbReference type="AlphaFoldDB" id="A0A934HQY8"/>
<accession>A0A934HQY8</accession>
<evidence type="ECO:0000256" key="1">
    <source>
        <dbReference type="SAM" id="Phobius"/>
    </source>
</evidence>
<keyword evidence="1" id="KW-1133">Transmembrane helix</keyword>
<comment type="caution">
    <text evidence="2">The sequence shown here is derived from an EMBL/GenBank/DDBJ whole genome shotgun (WGS) entry which is preliminary data.</text>
</comment>
<dbReference type="EMBL" id="JAEIJD010000001">
    <property type="protein sequence ID" value="MBI6628583.1"/>
    <property type="molecule type" value="Genomic_DNA"/>
</dbReference>
<name>A0A934HQY8_9RHOB</name>
<sequence>MTCPIRTSGSAALQRIQIVQGRKVNPGQPQHFGFAADLGAHLRLSANACSNTQLKPEPGNFLLTRIAECRAKRRDMPRILVFFLLCLLAAQSAQASAWLREKGSGFVSTAGVLRGPSSAPQYETRIYADYGVLGHLTLGIDLNQKGAVSESSQVSMLSGHARIFMRLPFTPDAWRMRYTLELGTGIYVRDTNLHTEKIERLRMHTVALALGRGFDSPWGPGWLTAQTTVERREALADPIYKLDASIGLSNKRLFRPLLKVAATRVADDPVSWSLTPTILIGSGKKATWAAGLERTFGPNASVGLELGFWREF</sequence>
<evidence type="ECO:0000313" key="2">
    <source>
        <dbReference type="EMBL" id="MBI6628583.1"/>
    </source>
</evidence>
<organism evidence="2 3">
    <name type="scientific">Pontibaca salina</name>
    <dbReference type="NCBI Taxonomy" id="2795731"/>
    <lineage>
        <taxon>Bacteria</taxon>
        <taxon>Pseudomonadati</taxon>
        <taxon>Pseudomonadota</taxon>
        <taxon>Alphaproteobacteria</taxon>
        <taxon>Rhodobacterales</taxon>
        <taxon>Roseobacteraceae</taxon>
        <taxon>Pontibaca</taxon>
    </lineage>
</organism>
<reference evidence="2" key="1">
    <citation type="submission" date="2020-12" db="EMBL/GenBank/DDBJ databases">
        <title>Pontibaca salina gen. nov., sp. nov., isolated from marine sediment.</title>
        <authorList>
            <person name="Bo J."/>
            <person name="Wang S."/>
            <person name="Song X."/>
            <person name="Du Z."/>
        </authorList>
    </citation>
    <scope>NUCLEOTIDE SEQUENCE</scope>
    <source>
        <strain evidence="2">S1109L</strain>
    </source>
</reference>
<gene>
    <name evidence="2" type="ORF">JAO82_01700</name>
</gene>
<evidence type="ECO:0000313" key="3">
    <source>
        <dbReference type="Proteomes" id="UP000613255"/>
    </source>
</evidence>